<feature type="transmembrane region" description="Helical" evidence="1">
    <location>
        <begin position="163"/>
        <end position="182"/>
    </location>
</feature>
<keyword evidence="1" id="KW-1133">Transmembrane helix</keyword>
<sequence length="357" mass="40377">MQKENVKNYLVLIVDIDDDVGRKAGLKTPILGREENIKALIKLGLADPGDSDVNAILGGVKIYDELKASGKDVEIATISGDVDVESEKCALRVKEQIDFLTYLYNPDFIYLVSDGKEDEMILKYLESKNIFVWKKRIIVKQSETLESTYYLIQEFIKKTMEEYIPLILTFIGFSLLLYAVFADIGWRIVVGLIGLYILSEGVGVRKTLMEKMKKKEEFSVGRVFPISAIIAVFVLIIGLTYSISSSRLTSPNEFIGEFLLHFVNSLVLSLIILTVGKFVDTVIHSEEGILEIFKKYFFYLICIFVARELIITGGNYLLGNIGFISFVVYIIIYISITIILSVILFTKSNKNNKKDTQ</sequence>
<feature type="transmembrane region" description="Helical" evidence="1">
    <location>
        <begin position="296"/>
        <end position="317"/>
    </location>
</feature>
<dbReference type="STRING" id="579137.Metvu_0299"/>
<feature type="transmembrane region" description="Helical" evidence="1">
    <location>
        <begin position="255"/>
        <end position="275"/>
    </location>
</feature>
<reference evidence="2" key="1">
    <citation type="submission" date="2009-10" db="EMBL/GenBank/DDBJ databases">
        <title>Complete sequence of chromosome of Methanocaldococcus vulcanius M7.</title>
        <authorList>
            <consortium name="US DOE Joint Genome Institute"/>
            <person name="Lucas S."/>
            <person name="Copeland A."/>
            <person name="Lapidus A."/>
            <person name="Glavina del Rio T."/>
            <person name="Dalin E."/>
            <person name="Tice H."/>
            <person name="Bruce D."/>
            <person name="Goodwin L."/>
            <person name="Pitluck S."/>
            <person name="Lcollab F.I."/>
            <person name="Brettin T."/>
            <person name="Detter J.C."/>
            <person name="Han C."/>
            <person name="Tapia R."/>
            <person name="Kuske C.R."/>
            <person name="Schmutz J."/>
            <person name="Larimer F."/>
            <person name="Land M."/>
            <person name="Hauser L."/>
            <person name="Kyrpides N."/>
            <person name="Ovchinikova G."/>
            <person name="Sieprawska-Lupa M."/>
            <person name="Whitman W.B."/>
            <person name="Woyke T."/>
        </authorList>
    </citation>
    <scope>NUCLEOTIDE SEQUENCE [LARGE SCALE GENOMIC DNA]</scope>
    <source>
        <strain evidence="2">M7</strain>
    </source>
</reference>
<feature type="transmembrane region" description="Helical" evidence="1">
    <location>
        <begin position="323"/>
        <end position="345"/>
    </location>
</feature>
<keyword evidence="1" id="KW-0812">Transmembrane</keyword>
<protein>
    <recommendedName>
        <fullName evidence="4">DUF373 family protein</fullName>
    </recommendedName>
</protein>
<dbReference type="eggNOG" id="arCOG04151">
    <property type="taxonomic scope" value="Archaea"/>
</dbReference>
<dbReference type="OrthoDB" id="31282at2157"/>
<dbReference type="EMBL" id="CP001787">
    <property type="protein sequence ID" value="ACX72166.1"/>
    <property type="molecule type" value="Genomic_DNA"/>
</dbReference>
<dbReference type="KEGG" id="mvu:Metvu_0299"/>
<proteinExistence type="predicted"/>
<dbReference type="PANTHER" id="PTHR38815">
    <property type="entry name" value="HYPOTHETICAL MEMBRANE PROTEIN, CONSERVED, DUF373 FAMILY"/>
    <property type="match status" value="1"/>
</dbReference>
<evidence type="ECO:0008006" key="4">
    <source>
        <dbReference type="Google" id="ProtNLM"/>
    </source>
</evidence>
<accession>C9RF14</accession>
<organism evidence="2 3">
    <name type="scientific">Methanocaldococcus vulcanius (strain ATCC 700851 / DSM 12094 / M7)</name>
    <name type="common">Methanococcus vulcanius</name>
    <dbReference type="NCBI Taxonomy" id="579137"/>
    <lineage>
        <taxon>Archaea</taxon>
        <taxon>Methanobacteriati</taxon>
        <taxon>Methanobacteriota</taxon>
        <taxon>Methanomada group</taxon>
        <taxon>Methanococci</taxon>
        <taxon>Methanococcales</taxon>
        <taxon>Methanocaldococcaceae</taxon>
        <taxon>Methanocaldococcus</taxon>
    </lineage>
</organism>
<keyword evidence="1" id="KW-0472">Membrane</keyword>
<dbReference type="AlphaFoldDB" id="C9RF14"/>
<dbReference type="PANTHER" id="PTHR38815:SF1">
    <property type="entry name" value="DUF373 FAMILY PROTEIN"/>
    <property type="match status" value="1"/>
</dbReference>
<name>C9RF14_METVM</name>
<feature type="transmembrane region" description="Helical" evidence="1">
    <location>
        <begin position="188"/>
        <end position="208"/>
    </location>
</feature>
<feature type="transmembrane region" description="Helical" evidence="1">
    <location>
        <begin position="220"/>
        <end position="243"/>
    </location>
</feature>
<dbReference type="RefSeq" id="WP_012819710.1">
    <property type="nucleotide sequence ID" value="NC_013407.1"/>
</dbReference>
<dbReference type="GeneID" id="8512628"/>
<keyword evidence="3" id="KW-1185">Reference proteome</keyword>
<dbReference type="HOGENOM" id="CLU_048986_1_0_2"/>
<evidence type="ECO:0000256" key="1">
    <source>
        <dbReference type="SAM" id="Phobius"/>
    </source>
</evidence>
<gene>
    <name evidence="2" type="ordered locus">Metvu_0299</name>
</gene>
<evidence type="ECO:0000313" key="3">
    <source>
        <dbReference type="Proteomes" id="UP000002063"/>
    </source>
</evidence>
<evidence type="ECO:0000313" key="2">
    <source>
        <dbReference type="EMBL" id="ACX72166.1"/>
    </source>
</evidence>
<dbReference type="Proteomes" id="UP000002063">
    <property type="component" value="Chromosome"/>
</dbReference>
<dbReference type="Pfam" id="PF04123">
    <property type="entry name" value="DUF373"/>
    <property type="match status" value="1"/>
</dbReference>
<dbReference type="InterPro" id="IPR007254">
    <property type="entry name" value="DUF373"/>
</dbReference>